<dbReference type="PROSITE" id="PS51257">
    <property type="entry name" value="PROKAR_LIPOPROTEIN"/>
    <property type="match status" value="1"/>
</dbReference>
<comment type="caution">
    <text evidence="6">The sequence shown here is derived from an EMBL/GenBank/DDBJ whole genome shotgun (WGS) entry which is preliminary data.</text>
</comment>
<dbReference type="PANTHER" id="PTHR30024">
    <property type="entry name" value="ALIPHATIC SULFONATES-BINDING PROTEIN-RELATED"/>
    <property type="match status" value="1"/>
</dbReference>
<comment type="subcellular location">
    <subcellularLocation>
        <location evidence="1">Periplasm</location>
    </subcellularLocation>
</comment>
<gene>
    <name evidence="6" type="ORF">GCM10022255_036270</name>
</gene>
<dbReference type="Proteomes" id="UP001500620">
    <property type="component" value="Unassembled WGS sequence"/>
</dbReference>
<feature type="chain" id="PRO_5046968940" evidence="4">
    <location>
        <begin position="23"/>
        <end position="323"/>
    </location>
</feature>
<dbReference type="InterPro" id="IPR015168">
    <property type="entry name" value="SsuA/THI5"/>
</dbReference>
<evidence type="ECO:0000256" key="3">
    <source>
        <dbReference type="ARBA" id="ARBA00022729"/>
    </source>
</evidence>
<sequence>MIRTRLFSLPVLAITLLAASLAACGDDSSDKPAGGSSASPDKVKVGVIPILDVAPIYVGKAQGFFAKRNIDLTMEQAQGGAAIVPGVVSGQYQFGFSNVVSLLVAEQQKVPIKAVANGVNSTGDPAKDFGQLIVKDPNITSAKDLEGKTVATNTVKNIVDTSVKEIVRKAGGDPSKVSFVELAFPDMAAALDAGRVQAMFVVEPFLAPALAKGWKSRGAFADVDPKLCVAAYFTSAQVIAQNPDLVKRFTEAMQESLAYADSHPDDVRQVVTTYTTIKADSAKAMTLPKWSTSIDKASVDRMNQLLATAGVLTAPVDTSKLLP</sequence>
<dbReference type="PANTHER" id="PTHR30024:SF47">
    <property type="entry name" value="TAURINE-BINDING PERIPLASMIC PROTEIN"/>
    <property type="match status" value="1"/>
</dbReference>
<comment type="similarity">
    <text evidence="2">Belongs to the bacterial solute-binding protein SsuA/TauA family.</text>
</comment>
<evidence type="ECO:0000256" key="4">
    <source>
        <dbReference type="SAM" id="SignalP"/>
    </source>
</evidence>
<dbReference type="SUPFAM" id="SSF53850">
    <property type="entry name" value="Periplasmic binding protein-like II"/>
    <property type="match status" value="1"/>
</dbReference>
<feature type="domain" description="SsuA/THI5-like" evidence="5">
    <location>
        <begin position="52"/>
        <end position="266"/>
    </location>
</feature>
<evidence type="ECO:0000256" key="1">
    <source>
        <dbReference type="ARBA" id="ARBA00004418"/>
    </source>
</evidence>
<keyword evidence="7" id="KW-1185">Reference proteome</keyword>
<protein>
    <submittedName>
        <fullName evidence="6">ABC transporter substrate-binding protein</fullName>
    </submittedName>
</protein>
<reference evidence="7" key="1">
    <citation type="journal article" date="2019" name="Int. J. Syst. Evol. Microbiol.">
        <title>The Global Catalogue of Microorganisms (GCM) 10K type strain sequencing project: providing services to taxonomists for standard genome sequencing and annotation.</title>
        <authorList>
            <consortium name="The Broad Institute Genomics Platform"/>
            <consortium name="The Broad Institute Genome Sequencing Center for Infectious Disease"/>
            <person name="Wu L."/>
            <person name="Ma J."/>
        </authorList>
    </citation>
    <scope>NUCLEOTIDE SEQUENCE [LARGE SCALE GENOMIC DNA]</scope>
    <source>
        <strain evidence="7">JCM 17441</strain>
    </source>
</reference>
<dbReference type="RefSeq" id="WP_345128112.1">
    <property type="nucleotide sequence ID" value="NZ_BAABAT010000008.1"/>
</dbReference>
<dbReference type="Gene3D" id="3.40.190.10">
    <property type="entry name" value="Periplasmic binding protein-like II"/>
    <property type="match status" value="2"/>
</dbReference>
<evidence type="ECO:0000313" key="7">
    <source>
        <dbReference type="Proteomes" id="UP001500620"/>
    </source>
</evidence>
<keyword evidence="3 4" id="KW-0732">Signal</keyword>
<accession>A0ABP8D8G5</accession>
<organism evidence="6 7">
    <name type="scientific">Dactylosporangium darangshiense</name>
    <dbReference type="NCBI Taxonomy" id="579108"/>
    <lineage>
        <taxon>Bacteria</taxon>
        <taxon>Bacillati</taxon>
        <taxon>Actinomycetota</taxon>
        <taxon>Actinomycetes</taxon>
        <taxon>Micromonosporales</taxon>
        <taxon>Micromonosporaceae</taxon>
        <taxon>Dactylosporangium</taxon>
    </lineage>
</organism>
<evidence type="ECO:0000313" key="6">
    <source>
        <dbReference type="EMBL" id="GAA4249953.1"/>
    </source>
</evidence>
<feature type="signal peptide" evidence="4">
    <location>
        <begin position="1"/>
        <end position="22"/>
    </location>
</feature>
<dbReference type="Pfam" id="PF09084">
    <property type="entry name" value="NMT1"/>
    <property type="match status" value="1"/>
</dbReference>
<proteinExistence type="inferred from homology"/>
<name>A0ABP8D8G5_9ACTN</name>
<dbReference type="EMBL" id="BAABAT010000008">
    <property type="protein sequence ID" value="GAA4249953.1"/>
    <property type="molecule type" value="Genomic_DNA"/>
</dbReference>
<evidence type="ECO:0000259" key="5">
    <source>
        <dbReference type="Pfam" id="PF09084"/>
    </source>
</evidence>
<evidence type="ECO:0000256" key="2">
    <source>
        <dbReference type="ARBA" id="ARBA00010742"/>
    </source>
</evidence>